<dbReference type="GO" id="GO:0004497">
    <property type="term" value="F:monooxygenase activity"/>
    <property type="evidence" value="ECO:0007669"/>
    <property type="project" value="UniProtKB-KW"/>
</dbReference>
<dbReference type="PANTHER" id="PTHR43004:SF19">
    <property type="entry name" value="BINDING MONOOXYGENASE, PUTATIVE (JCVI)-RELATED"/>
    <property type="match status" value="1"/>
</dbReference>
<dbReference type="Proteomes" id="UP001156441">
    <property type="component" value="Unassembled WGS sequence"/>
</dbReference>
<dbReference type="Gene3D" id="3.50.50.60">
    <property type="entry name" value="FAD/NAD(P)-binding domain"/>
    <property type="match status" value="2"/>
</dbReference>
<evidence type="ECO:0000259" key="4">
    <source>
        <dbReference type="Pfam" id="PF01494"/>
    </source>
</evidence>
<evidence type="ECO:0000313" key="6">
    <source>
        <dbReference type="Proteomes" id="UP001156441"/>
    </source>
</evidence>
<evidence type="ECO:0000313" key="5">
    <source>
        <dbReference type="EMBL" id="MCT2582918.1"/>
    </source>
</evidence>
<keyword evidence="5" id="KW-0503">Monooxygenase</keyword>
<keyword evidence="6" id="KW-1185">Reference proteome</keyword>
<dbReference type="SUPFAM" id="SSF51905">
    <property type="entry name" value="FAD/NAD(P)-binding domain"/>
    <property type="match status" value="1"/>
</dbReference>
<organism evidence="5 6">
    <name type="scientific">Actinophytocola gossypii</name>
    <dbReference type="NCBI Taxonomy" id="2812003"/>
    <lineage>
        <taxon>Bacteria</taxon>
        <taxon>Bacillati</taxon>
        <taxon>Actinomycetota</taxon>
        <taxon>Actinomycetes</taxon>
        <taxon>Pseudonocardiales</taxon>
        <taxon>Pseudonocardiaceae</taxon>
    </lineage>
</organism>
<gene>
    <name evidence="5" type="ORF">JT362_07270</name>
</gene>
<keyword evidence="2" id="KW-0285">Flavoprotein</keyword>
<protein>
    <submittedName>
        <fullName evidence="5">FAD-dependent monooxygenase</fullName>
    </submittedName>
</protein>
<evidence type="ECO:0000256" key="3">
    <source>
        <dbReference type="ARBA" id="ARBA00022827"/>
    </source>
</evidence>
<feature type="domain" description="FAD-binding" evidence="4">
    <location>
        <begin position="2"/>
        <end position="354"/>
    </location>
</feature>
<dbReference type="PRINTS" id="PR00420">
    <property type="entry name" value="RNGMNOXGNASE"/>
</dbReference>
<proteinExistence type="predicted"/>
<dbReference type="InterPro" id="IPR050641">
    <property type="entry name" value="RIFMO-like"/>
</dbReference>
<dbReference type="InterPro" id="IPR002938">
    <property type="entry name" value="FAD-bd"/>
</dbReference>
<dbReference type="Pfam" id="PF01494">
    <property type="entry name" value="FAD_binding_3"/>
    <property type="match status" value="1"/>
</dbReference>
<dbReference type="Gene3D" id="3.40.30.120">
    <property type="match status" value="1"/>
</dbReference>
<accession>A0ABT2J554</accession>
<keyword evidence="3" id="KW-0274">FAD</keyword>
<comment type="caution">
    <text evidence="5">The sequence shown here is derived from an EMBL/GenBank/DDBJ whole genome shotgun (WGS) entry which is preliminary data.</text>
</comment>
<dbReference type="EMBL" id="JAFFZE010000006">
    <property type="protein sequence ID" value="MCT2582918.1"/>
    <property type="molecule type" value="Genomic_DNA"/>
</dbReference>
<dbReference type="PANTHER" id="PTHR43004">
    <property type="entry name" value="TRK SYSTEM POTASSIUM UPTAKE PROTEIN"/>
    <property type="match status" value="1"/>
</dbReference>
<name>A0ABT2J554_9PSEU</name>
<dbReference type="InterPro" id="IPR036188">
    <property type="entry name" value="FAD/NAD-bd_sf"/>
</dbReference>
<sequence>MDVIIVGGGPNGLMLACELALGGVRPVVLERRTEPNPEPRSNGLVGQVVRMVDRRGLFERLSGQAGPPRPNDGYFMFAAMPLDLGLLEDSPVYNLPVPEVQTVRVLEERATELGAEMRRGHELVGLTQDADGVTLTVRGPDGDYELRAGYVVGADGAHSPVRKAAGIGFPGVTYDRATNRTAQAGVPAEWLDPATGALNVPGHGPVRPFLPIRTTGGGFSYAPFPGRPALVSTTEWDQPATDEPMSLDELRASVARVLGVEVPLGPPAGDGPHVLRRINGGNTRIAERYRDGRVFLVGDAAHVFAAGGTGLNLGMQDAINLGWKLAAAVAGTADVLDTYERERRPIAERMVTFSRTQAALLSPGEDVTGLRAVFGELLTQPGVVRAVAGLVAGADVRYPVDEGAHALAGWPAPDLDLRTADGPVRLAELARTARPVLIDLTGDLAVDGVEVVRAEADTDLTALLLRPDSYVAWASSDPRPDRSELAAAVARWFTPDGPNLPTARQAAAAGLGSDS</sequence>
<evidence type="ECO:0000256" key="2">
    <source>
        <dbReference type="ARBA" id="ARBA00022630"/>
    </source>
</evidence>
<reference evidence="5 6" key="1">
    <citation type="submission" date="2021-02" db="EMBL/GenBank/DDBJ databases">
        <title>Actinophytocola xerophila sp. nov., isolated from soil of cotton cropping field.</title>
        <authorList>
            <person name="Huang R."/>
            <person name="Chen X."/>
            <person name="Ge X."/>
            <person name="Liu W."/>
        </authorList>
    </citation>
    <scope>NUCLEOTIDE SEQUENCE [LARGE SCALE GENOMIC DNA]</scope>
    <source>
        <strain evidence="5 6">S1-96</strain>
    </source>
</reference>
<keyword evidence="5" id="KW-0560">Oxidoreductase</keyword>
<dbReference type="RefSeq" id="WP_260190252.1">
    <property type="nucleotide sequence ID" value="NZ_JAFFZE010000006.1"/>
</dbReference>
<dbReference type="Pfam" id="PF21274">
    <property type="entry name" value="Rng_hyd_C"/>
    <property type="match status" value="1"/>
</dbReference>
<comment type="cofactor">
    <cofactor evidence="1">
        <name>FAD</name>
        <dbReference type="ChEBI" id="CHEBI:57692"/>
    </cofactor>
</comment>
<evidence type="ECO:0000256" key="1">
    <source>
        <dbReference type="ARBA" id="ARBA00001974"/>
    </source>
</evidence>